<dbReference type="InterPro" id="IPR036724">
    <property type="entry name" value="Cobalamin-bd_sf"/>
</dbReference>
<gene>
    <name evidence="8" type="ORF">COK72_14135</name>
</gene>
<dbReference type="PROSITE" id="PS51918">
    <property type="entry name" value="RADICAL_SAM"/>
    <property type="match status" value="1"/>
</dbReference>
<evidence type="ECO:0000256" key="1">
    <source>
        <dbReference type="ARBA" id="ARBA00001966"/>
    </source>
</evidence>
<evidence type="ECO:0000256" key="3">
    <source>
        <dbReference type="ARBA" id="ARBA00022723"/>
    </source>
</evidence>
<dbReference type="CDD" id="cd01335">
    <property type="entry name" value="Radical_SAM"/>
    <property type="match status" value="1"/>
</dbReference>
<feature type="domain" description="B12-binding" evidence="6">
    <location>
        <begin position="1"/>
        <end position="141"/>
    </location>
</feature>
<dbReference type="PROSITE" id="PS51332">
    <property type="entry name" value="B12_BINDING"/>
    <property type="match status" value="1"/>
</dbReference>
<dbReference type="RefSeq" id="WP_098640602.1">
    <property type="nucleotide sequence ID" value="NZ_NVCO01000039.1"/>
</dbReference>
<dbReference type="Pfam" id="PF04055">
    <property type="entry name" value="Radical_SAM"/>
    <property type="match status" value="1"/>
</dbReference>
<reference evidence="8 9" key="1">
    <citation type="submission" date="2017-09" db="EMBL/GenBank/DDBJ databases">
        <title>Large-scale bioinformatics analysis of Bacillus genomes uncovers conserved roles of natural products in bacterial physiology.</title>
        <authorList>
            <consortium name="Agbiome Team Llc"/>
            <person name="Bleich R.M."/>
            <person name="Grubbs K.J."/>
            <person name="Santa Maria K.C."/>
            <person name="Allen S.E."/>
            <person name="Farag S."/>
            <person name="Shank E.A."/>
            <person name="Bowers A."/>
        </authorList>
    </citation>
    <scope>NUCLEOTIDE SEQUENCE [LARGE SCALE GENOMIC DNA]</scope>
    <source>
        <strain evidence="8 9">AFS065400</strain>
    </source>
</reference>
<evidence type="ECO:0000313" key="8">
    <source>
        <dbReference type="EMBL" id="PFT45904.1"/>
    </source>
</evidence>
<sequence length="450" mass="50410">MRIVLTNFAANGYRLPPFGLGILASIALSGERFRPEDIIINNIRAEATVSNAVESIMATKPDVIGISCFVWNYNKVLRLVRRIRAIQSDVVIIVGGPHISKTDVELAKMFESRMIDIAVTGDGEVVFQKLNLLVGTGRRSLRGIVRSELDAPDGWLFGFMKEIDGIRNPYLFHPLFQASLKFSGTALVETSRGCPFACTFCDQGWRQMRSKNLDTVQSELMELVSNGARKVIFLDPTFNFHRARTEQLLKFITNNLPGLSIHAEIKAELLIETEMDLLAAIPNTSVEIGLQSSNKNTLQKIKRSINIDRLGISVQALSSRGINIIVNTIYGLPDECFEDWCRSLDFAYSLGENVIVTANHLRILPNTEMDYEKEKYGFLVDLKGGCRVLSTKSMTYKEINLAEKMSHVLSLMGQAKPSERKRFRGIIGTNFGGSLSRYLEVRTYEISNIN</sequence>
<dbReference type="GO" id="GO:0031419">
    <property type="term" value="F:cobalamin binding"/>
    <property type="evidence" value="ECO:0007669"/>
    <property type="project" value="InterPro"/>
</dbReference>
<comment type="caution">
    <text evidence="8">The sequence shown here is derived from an EMBL/GenBank/DDBJ whole genome shotgun (WGS) entry which is preliminary data.</text>
</comment>
<organism evidence="8 9">
    <name type="scientific">Bacillus thuringiensis</name>
    <dbReference type="NCBI Taxonomy" id="1428"/>
    <lineage>
        <taxon>Bacteria</taxon>
        <taxon>Bacillati</taxon>
        <taxon>Bacillota</taxon>
        <taxon>Bacilli</taxon>
        <taxon>Bacillales</taxon>
        <taxon>Bacillaceae</taxon>
        <taxon>Bacillus</taxon>
        <taxon>Bacillus cereus group</taxon>
    </lineage>
</organism>
<dbReference type="GO" id="GO:0046872">
    <property type="term" value="F:metal ion binding"/>
    <property type="evidence" value="ECO:0007669"/>
    <property type="project" value="UniProtKB-KW"/>
</dbReference>
<dbReference type="GO" id="GO:0051539">
    <property type="term" value="F:4 iron, 4 sulfur cluster binding"/>
    <property type="evidence" value="ECO:0007669"/>
    <property type="project" value="UniProtKB-KW"/>
</dbReference>
<dbReference type="GO" id="GO:0005829">
    <property type="term" value="C:cytosol"/>
    <property type="evidence" value="ECO:0007669"/>
    <property type="project" value="TreeGrafter"/>
</dbReference>
<dbReference type="Proteomes" id="UP000226106">
    <property type="component" value="Unassembled WGS sequence"/>
</dbReference>
<dbReference type="SUPFAM" id="SSF102114">
    <property type="entry name" value="Radical SAM enzymes"/>
    <property type="match status" value="1"/>
</dbReference>
<dbReference type="InterPro" id="IPR051198">
    <property type="entry name" value="BchE-like"/>
</dbReference>
<dbReference type="Pfam" id="PF02310">
    <property type="entry name" value="B12-binding"/>
    <property type="match status" value="1"/>
</dbReference>
<keyword evidence="2" id="KW-0949">S-adenosyl-L-methionine</keyword>
<dbReference type="InterPro" id="IPR023404">
    <property type="entry name" value="rSAM_horseshoe"/>
</dbReference>
<dbReference type="SFLD" id="SFLDG01082">
    <property type="entry name" value="B12-binding_domain_containing"/>
    <property type="match status" value="1"/>
</dbReference>
<comment type="cofactor">
    <cofactor evidence="1">
        <name>[4Fe-4S] cluster</name>
        <dbReference type="ChEBI" id="CHEBI:49883"/>
    </cofactor>
</comment>
<keyword evidence="4" id="KW-0408">Iron</keyword>
<dbReference type="InterPro" id="IPR034466">
    <property type="entry name" value="Methyltransferase_Class_B"/>
</dbReference>
<name>A0A9X7AN08_BACTU</name>
<evidence type="ECO:0000256" key="5">
    <source>
        <dbReference type="ARBA" id="ARBA00023014"/>
    </source>
</evidence>
<feature type="domain" description="Radical SAM core" evidence="7">
    <location>
        <begin position="180"/>
        <end position="398"/>
    </location>
</feature>
<dbReference type="InterPro" id="IPR006638">
    <property type="entry name" value="Elp3/MiaA/NifB-like_rSAM"/>
</dbReference>
<dbReference type="GO" id="GO:0003824">
    <property type="term" value="F:catalytic activity"/>
    <property type="evidence" value="ECO:0007669"/>
    <property type="project" value="InterPro"/>
</dbReference>
<keyword evidence="3" id="KW-0479">Metal-binding</keyword>
<dbReference type="PANTHER" id="PTHR43409:SF16">
    <property type="entry name" value="SLR0320 PROTEIN"/>
    <property type="match status" value="1"/>
</dbReference>
<proteinExistence type="predicted"/>
<evidence type="ECO:0000259" key="7">
    <source>
        <dbReference type="PROSITE" id="PS51918"/>
    </source>
</evidence>
<protein>
    <recommendedName>
        <fullName evidence="10">B12-binding domain-containing radical SAM protein</fullName>
    </recommendedName>
</protein>
<dbReference type="PANTHER" id="PTHR43409">
    <property type="entry name" value="ANAEROBIC MAGNESIUM-PROTOPORPHYRIN IX MONOMETHYL ESTER CYCLASE-RELATED"/>
    <property type="match status" value="1"/>
</dbReference>
<dbReference type="Gene3D" id="3.40.50.280">
    <property type="entry name" value="Cobalamin-binding domain"/>
    <property type="match status" value="1"/>
</dbReference>
<dbReference type="InterPro" id="IPR006158">
    <property type="entry name" value="Cobalamin-bd"/>
</dbReference>
<dbReference type="AlphaFoldDB" id="A0A9X7AN08"/>
<dbReference type="InterPro" id="IPR007197">
    <property type="entry name" value="rSAM"/>
</dbReference>
<dbReference type="SFLD" id="SFLDG01123">
    <property type="entry name" value="methyltransferase_(Class_B)"/>
    <property type="match status" value="1"/>
</dbReference>
<evidence type="ECO:0000259" key="6">
    <source>
        <dbReference type="PROSITE" id="PS51332"/>
    </source>
</evidence>
<accession>A0A9X7AN08</accession>
<evidence type="ECO:0008006" key="10">
    <source>
        <dbReference type="Google" id="ProtNLM"/>
    </source>
</evidence>
<evidence type="ECO:0000256" key="2">
    <source>
        <dbReference type="ARBA" id="ARBA00022691"/>
    </source>
</evidence>
<dbReference type="EMBL" id="NVCO01000039">
    <property type="protein sequence ID" value="PFT45904.1"/>
    <property type="molecule type" value="Genomic_DNA"/>
</dbReference>
<evidence type="ECO:0000256" key="4">
    <source>
        <dbReference type="ARBA" id="ARBA00023004"/>
    </source>
</evidence>
<evidence type="ECO:0000313" key="9">
    <source>
        <dbReference type="Proteomes" id="UP000226106"/>
    </source>
</evidence>
<dbReference type="InterPro" id="IPR058240">
    <property type="entry name" value="rSAM_sf"/>
</dbReference>
<dbReference type="SUPFAM" id="SSF52242">
    <property type="entry name" value="Cobalamin (vitamin B12)-binding domain"/>
    <property type="match status" value="1"/>
</dbReference>
<keyword evidence="5" id="KW-0411">Iron-sulfur</keyword>
<dbReference type="SMART" id="SM00729">
    <property type="entry name" value="Elp3"/>
    <property type="match status" value="1"/>
</dbReference>
<dbReference type="SFLD" id="SFLDS00029">
    <property type="entry name" value="Radical_SAM"/>
    <property type="match status" value="1"/>
</dbReference>
<dbReference type="Gene3D" id="3.80.30.20">
    <property type="entry name" value="tm_1862 like domain"/>
    <property type="match status" value="1"/>
</dbReference>